<evidence type="ECO:0000313" key="3">
    <source>
        <dbReference type="EMBL" id="QBI01413.1"/>
    </source>
</evidence>
<sequence length="189" mass="21777">MPKLAFAGVLLVLSTNSSGQTIQPPLTSLLVCSESKTNDDNNIYFTLADNTNTRVVKVYPDMSAGEKCNAIENLAREYNLETKRVRENKILVLSEINYISHPGKSYIPPRFCIEIENISFSNATEISGLPFEEKIDYKPWWMKEENSYPFYYRIWRSTEVIYIFMLINKCVVDVETEPISMLLQNKLPD</sequence>
<name>A0A411WXI9_9BURK</name>
<gene>
    <name evidence="3" type="ORF">EYF70_11535</name>
    <name evidence="2" type="ORF">GCM10007387_17640</name>
</gene>
<feature type="chain" id="PRO_5044601704" evidence="1">
    <location>
        <begin position="20"/>
        <end position="189"/>
    </location>
</feature>
<evidence type="ECO:0000256" key="1">
    <source>
        <dbReference type="SAM" id="SignalP"/>
    </source>
</evidence>
<dbReference type="EMBL" id="BMWV01000003">
    <property type="protein sequence ID" value="GGY35858.1"/>
    <property type="molecule type" value="Genomic_DNA"/>
</dbReference>
<organism evidence="2 5">
    <name type="scientific">Pseudoduganella albidiflava</name>
    <dbReference type="NCBI Taxonomy" id="321983"/>
    <lineage>
        <taxon>Bacteria</taxon>
        <taxon>Pseudomonadati</taxon>
        <taxon>Pseudomonadota</taxon>
        <taxon>Betaproteobacteria</taxon>
        <taxon>Burkholderiales</taxon>
        <taxon>Oxalobacteraceae</taxon>
        <taxon>Telluria group</taxon>
        <taxon>Pseudoduganella</taxon>
    </lineage>
</organism>
<evidence type="ECO:0000313" key="5">
    <source>
        <dbReference type="Proteomes" id="UP000628442"/>
    </source>
</evidence>
<keyword evidence="4" id="KW-1185">Reference proteome</keyword>
<dbReference type="Proteomes" id="UP000628442">
    <property type="component" value="Unassembled WGS sequence"/>
</dbReference>
<proteinExistence type="predicted"/>
<dbReference type="EMBL" id="CP036401">
    <property type="protein sequence ID" value="QBI01413.1"/>
    <property type="molecule type" value="Genomic_DNA"/>
</dbReference>
<reference evidence="2" key="1">
    <citation type="journal article" date="2014" name="Int. J. Syst. Evol. Microbiol.">
        <title>Complete genome sequence of Corynebacterium casei LMG S-19264T (=DSM 44701T), isolated from a smear-ripened cheese.</title>
        <authorList>
            <consortium name="US DOE Joint Genome Institute (JGI-PGF)"/>
            <person name="Walter F."/>
            <person name="Albersmeier A."/>
            <person name="Kalinowski J."/>
            <person name="Ruckert C."/>
        </authorList>
    </citation>
    <scope>NUCLEOTIDE SEQUENCE</scope>
    <source>
        <strain evidence="2">KCTC 12343</strain>
    </source>
</reference>
<dbReference type="Proteomes" id="UP000292307">
    <property type="component" value="Chromosome"/>
</dbReference>
<feature type="signal peptide" evidence="1">
    <location>
        <begin position="1"/>
        <end position="19"/>
    </location>
</feature>
<protein>
    <submittedName>
        <fullName evidence="2">Uncharacterized protein</fullName>
    </submittedName>
</protein>
<reference evidence="2" key="3">
    <citation type="submission" date="2022-12" db="EMBL/GenBank/DDBJ databases">
        <authorList>
            <person name="Sun Q."/>
            <person name="Kim S."/>
        </authorList>
    </citation>
    <scope>NUCLEOTIDE SEQUENCE</scope>
    <source>
        <strain evidence="2">KCTC 12343</strain>
    </source>
</reference>
<dbReference type="RefSeq" id="WP_131145535.1">
    <property type="nucleotide sequence ID" value="NZ_BMWV01000003.1"/>
</dbReference>
<keyword evidence="1" id="KW-0732">Signal</keyword>
<accession>A0A411WXI9</accession>
<reference evidence="3 4" key="2">
    <citation type="submission" date="2019-02" db="EMBL/GenBank/DDBJ databases">
        <title>Draft Genome Sequences of Six Type Strains of the Genus Massilia.</title>
        <authorList>
            <person name="Miess H."/>
            <person name="Frediansyhah A."/>
            <person name="Gross H."/>
        </authorList>
    </citation>
    <scope>NUCLEOTIDE SEQUENCE [LARGE SCALE GENOMIC DNA]</scope>
    <source>
        <strain evidence="3 4">DSM 17472</strain>
    </source>
</reference>
<dbReference type="AlphaFoldDB" id="A0A411WXI9"/>
<evidence type="ECO:0000313" key="2">
    <source>
        <dbReference type="EMBL" id="GGY35858.1"/>
    </source>
</evidence>
<evidence type="ECO:0000313" key="4">
    <source>
        <dbReference type="Proteomes" id="UP000292307"/>
    </source>
</evidence>